<accession>A0AC61S3T2</accession>
<organism evidence="1 2">
    <name type="scientific">Muribaculum caecicola</name>
    <dbReference type="NCBI Taxonomy" id="3038144"/>
    <lineage>
        <taxon>Bacteria</taxon>
        <taxon>Pseudomonadati</taxon>
        <taxon>Bacteroidota</taxon>
        <taxon>Bacteroidia</taxon>
        <taxon>Bacteroidales</taxon>
        <taxon>Muribaculaceae</taxon>
        <taxon>Muribaculum</taxon>
    </lineage>
</organism>
<name>A0AC61S3T2_9BACT</name>
<sequence>MSLNIFVVFTLIMLWQYYRSGFEKTSCINAIFAGMWVLFSIEYFVTNDYIVYHTGFYDESIQTIWEPLYRLLLRLFAPLGFTVFNSAVAAFEMFTLCFMFKRFCPKHYMWVGILFFILDVSNMMSYMCFKRQFLAQMVAIWTLYFMIDSQNRFRYAWAAFAFVCAVNIHTSAYAALAYFILPLFRLRIGKIGMSVVGLLFIGSLSFQLAGYSELLDTALTLVQGKDSDRYGSYITDIEDEETEDFAAGKAEIAFNMFYLLLLLYYNRSISRTYFWLFLLSIFSILLRIMLVGDLYRLSFYFSIVNFFTIPILLVQLGQQPSSLLRRAVYLIFLTSMIVIPAKSYYNAMSGSKVSYITARFKKYNTIFDEAPDLTEFQFDGTREIN</sequence>
<dbReference type="EMBL" id="SSTG01000134">
    <property type="protein sequence ID" value="THG45383.1"/>
    <property type="molecule type" value="Genomic_DNA"/>
</dbReference>
<keyword evidence="2" id="KW-1185">Reference proteome</keyword>
<dbReference type="Proteomes" id="UP000305401">
    <property type="component" value="Unassembled WGS sequence"/>
</dbReference>
<reference evidence="1" key="1">
    <citation type="submission" date="2019-04" db="EMBL/GenBank/DDBJ databases">
        <title>Microbes associate with the intestines of laboratory mice.</title>
        <authorList>
            <person name="Navarre W."/>
            <person name="Wong E."/>
            <person name="Huang K.C."/>
            <person name="Tropini C."/>
            <person name="Ng K."/>
            <person name="Yu B."/>
        </authorList>
    </citation>
    <scope>NUCLEOTIDE SEQUENCE</scope>
    <source>
        <strain evidence="1">NM86_A22</strain>
    </source>
</reference>
<comment type="caution">
    <text evidence="1">The sequence shown here is derived from an EMBL/GenBank/DDBJ whole genome shotgun (WGS) entry which is preliminary data.</text>
</comment>
<protein>
    <submittedName>
        <fullName evidence="1">Uncharacterized protein</fullName>
    </submittedName>
</protein>
<proteinExistence type="predicted"/>
<evidence type="ECO:0000313" key="2">
    <source>
        <dbReference type="Proteomes" id="UP000305401"/>
    </source>
</evidence>
<evidence type="ECO:0000313" key="1">
    <source>
        <dbReference type="EMBL" id="THG45383.1"/>
    </source>
</evidence>
<gene>
    <name evidence="1" type="ORF">E5990_09010</name>
</gene>